<feature type="transmembrane region" description="Helical" evidence="1">
    <location>
        <begin position="104"/>
        <end position="134"/>
    </location>
</feature>
<reference evidence="2 3" key="1">
    <citation type="submission" date="2022-09" db="EMBL/GenBank/DDBJ databases">
        <title>Enrichment on poylsaccharides allowed isolation of novel metabolic and taxonomic groups of Haloarchaea.</title>
        <authorList>
            <person name="Sorokin D.Y."/>
            <person name="Elcheninov A.G."/>
            <person name="Khizhniak T.V."/>
            <person name="Kolganova T.V."/>
            <person name="Kublanov I.V."/>
        </authorList>
    </citation>
    <scope>NUCLEOTIDE SEQUENCE [LARGE SCALE GENOMIC DNA]</scope>
    <source>
        <strain evidence="2 3">AArc-curdl1</strain>
    </source>
</reference>
<protein>
    <recommendedName>
        <fullName evidence="4">Tripartite tricarboxylate transporter TctB family protein</fullName>
    </recommendedName>
</protein>
<feature type="transmembrane region" description="Helical" evidence="1">
    <location>
        <begin position="146"/>
        <end position="165"/>
    </location>
</feature>
<evidence type="ECO:0008006" key="4">
    <source>
        <dbReference type="Google" id="ProtNLM"/>
    </source>
</evidence>
<keyword evidence="1" id="KW-0812">Transmembrane</keyword>
<dbReference type="EMBL" id="JAOPJZ010000008">
    <property type="protein sequence ID" value="MCU4752657.1"/>
    <property type="molecule type" value="Genomic_DNA"/>
</dbReference>
<feature type="transmembrane region" description="Helical" evidence="1">
    <location>
        <begin position="50"/>
        <end position="70"/>
    </location>
</feature>
<keyword evidence="1" id="KW-0472">Membrane</keyword>
<dbReference type="RefSeq" id="WP_342808986.1">
    <property type="nucleotide sequence ID" value="NZ_JAOPJZ010000008.1"/>
</dbReference>
<evidence type="ECO:0000256" key="1">
    <source>
        <dbReference type="SAM" id="Phobius"/>
    </source>
</evidence>
<accession>A0AAP2Z8H7</accession>
<evidence type="ECO:0000313" key="2">
    <source>
        <dbReference type="EMBL" id="MCU4752657.1"/>
    </source>
</evidence>
<dbReference type="AlphaFoldDB" id="A0AAP2Z8H7"/>
<keyword evidence="1" id="KW-1133">Transmembrane helix</keyword>
<sequence>MNWTQASSFQTWVTNNEDKVGEIIFNIIILIFMAFFFFEVRQLRPTSALFPNLLLGLLFISWIATTISLVSSKYNIGKKQPSESTSGESDELYEIELSNTVVNLLWIAIFLISMIYIGFFTTIFFFAFIYLYLYHEKAKHKILSPLAWSVGIVGLQYIFFLELLFRPFVLRFGFLP</sequence>
<dbReference type="Proteomes" id="UP001321047">
    <property type="component" value="Unassembled WGS sequence"/>
</dbReference>
<name>A0AAP2Z8H7_9EURY</name>
<organism evidence="2 3">
    <name type="scientific">Natronosalvus hydrolyticus</name>
    <dbReference type="NCBI Taxonomy" id="2979988"/>
    <lineage>
        <taxon>Archaea</taxon>
        <taxon>Methanobacteriati</taxon>
        <taxon>Methanobacteriota</taxon>
        <taxon>Stenosarchaea group</taxon>
        <taxon>Halobacteria</taxon>
        <taxon>Halobacteriales</taxon>
        <taxon>Natrialbaceae</taxon>
        <taxon>Natronosalvus</taxon>
    </lineage>
</organism>
<gene>
    <name evidence="2" type="ORF">OB919_11825</name>
</gene>
<keyword evidence="3" id="KW-1185">Reference proteome</keyword>
<evidence type="ECO:0000313" key="3">
    <source>
        <dbReference type="Proteomes" id="UP001321047"/>
    </source>
</evidence>
<feature type="transmembrane region" description="Helical" evidence="1">
    <location>
        <begin position="20"/>
        <end position="38"/>
    </location>
</feature>
<proteinExistence type="predicted"/>
<comment type="caution">
    <text evidence="2">The sequence shown here is derived from an EMBL/GenBank/DDBJ whole genome shotgun (WGS) entry which is preliminary data.</text>
</comment>